<evidence type="ECO:0000313" key="14">
    <source>
        <dbReference type="Proteomes" id="UP001300015"/>
    </source>
</evidence>
<evidence type="ECO:0000256" key="8">
    <source>
        <dbReference type="ARBA" id="ARBA00022989"/>
    </source>
</evidence>
<dbReference type="PANTHER" id="PTHR42837">
    <property type="entry name" value="REGULATOR OF SIGMA-E PROTEASE RSEP"/>
    <property type="match status" value="1"/>
</dbReference>
<dbReference type="InterPro" id="IPR008915">
    <property type="entry name" value="Peptidase_M50"/>
</dbReference>
<keyword evidence="4 13" id="KW-0645">Protease</keyword>
<keyword evidence="8 11" id="KW-1133">Transmembrane helix</keyword>
<keyword evidence="11" id="KW-0479">Metal-binding</keyword>
<dbReference type="PROSITE" id="PS50106">
    <property type="entry name" value="PDZ"/>
    <property type="match status" value="1"/>
</dbReference>
<keyword evidence="7 11" id="KW-0862">Zinc</keyword>
<keyword evidence="5 11" id="KW-0812">Transmembrane</keyword>
<reference evidence="13 14" key="1">
    <citation type="submission" date="2022-07" db="EMBL/GenBank/DDBJ databases">
        <title>Pantoea trifolii sp. nov. isolated from root nodules of Trifolium rubens.</title>
        <authorList>
            <person name="Kalita M."/>
            <person name="Wdowiak-Wrobel S."/>
            <person name="Marek-Kozaczuk M."/>
            <person name="Palusinska-Szysz M."/>
            <person name="Sokolowski W."/>
            <person name="Coutinho T."/>
            <person name="Hlahane L."/>
        </authorList>
    </citation>
    <scope>NUCLEOTIDE SEQUENCE [LARGE SCALE GENOMIC DNA]</scope>
    <source>
        <strain evidence="13 14">MMK2</strain>
    </source>
</reference>
<dbReference type="InterPro" id="IPR036034">
    <property type="entry name" value="PDZ_sf"/>
</dbReference>
<comment type="cofactor">
    <cofactor evidence="1 11">
        <name>Zn(2+)</name>
        <dbReference type="ChEBI" id="CHEBI:29105"/>
    </cofactor>
</comment>
<name>A0ABT1VGI0_9GAMM</name>
<proteinExistence type="inferred from homology"/>
<keyword evidence="6 11" id="KW-0378">Hydrolase</keyword>
<evidence type="ECO:0000256" key="10">
    <source>
        <dbReference type="ARBA" id="ARBA00023136"/>
    </source>
</evidence>
<accession>A0ABT1VGI0</accession>
<dbReference type="Proteomes" id="UP001300015">
    <property type="component" value="Unassembled WGS sequence"/>
</dbReference>
<dbReference type="NCBIfam" id="TIGR00054">
    <property type="entry name" value="RIP metalloprotease RseP"/>
    <property type="match status" value="1"/>
</dbReference>
<dbReference type="EMBL" id="JANIET010000001">
    <property type="protein sequence ID" value="MCQ8226631.1"/>
    <property type="molecule type" value="Genomic_DNA"/>
</dbReference>
<dbReference type="EC" id="3.4.24.-" evidence="11"/>
<dbReference type="CDD" id="cd23082">
    <property type="entry name" value="cpPDZ1_EcRseP-like"/>
    <property type="match status" value="1"/>
</dbReference>
<dbReference type="InterPro" id="IPR041489">
    <property type="entry name" value="PDZ_6"/>
</dbReference>
<dbReference type="InterPro" id="IPR001478">
    <property type="entry name" value="PDZ"/>
</dbReference>
<dbReference type="Pfam" id="PF02163">
    <property type="entry name" value="Peptidase_M50"/>
    <property type="match status" value="1"/>
</dbReference>
<sequence>MLSILWSFAAFIVALGVLITVHEFGHFWVARRCGVKVERFSIGFGKALWRRSDRQGTEYVIALIPLGGYVKMLDERVESVPAELRHQAFNNKTVLQRASIIAAGPIANFIFAIFAYWAVFIHGVPGVRPVVGEILNGSVAAEAQITSGMELKAVDGIETPDWDAVRMALIGKIGDSDATLTVSQFGEEATQQKQLNLRDWQFEPDKQDPVVALGIRPRGPQIETTLAEVQANSPASNAGLQAGDRIVKVDGQPLSQWQAFAAQVRDNPGKNMALDIERNGEPVALTLTPEAKPGKEAEGFAGVIPRVIPLPDEYKTVRQYGPFAAIGEASVKTWQLMKLTVSMLGKLIIGDVKLNNLSGPISIAQGAGLSAEYGVIYYLMFLALISVNLGIINLFPLPVLDGGHLLFLAIEKIKGGPVSERVQDFSYRIGSILLVLLMGLALFNDFSRL</sequence>
<evidence type="ECO:0000256" key="7">
    <source>
        <dbReference type="ARBA" id="ARBA00022833"/>
    </source>
</evidence>
<dbReference type="SUPFAM" id="SSF50156">
    <property type="entry name" value="PDZ domain-like"/>
    <property type="match status" value="2"/>
</dbReference>
<evidence type="ECO:0000256" key="6">
    <source>
        <dbReference type="ARBA" id="ARBA00022801"/>
    </source>
</evidence>
<evidence type="ECO:0000256" key="1">
    <source>
        <dbReference type="ARBA" id="ARBA00001947"/>
    </source>
</evidence>
<evidence type="ECO:0000256" key="11">
    <source>
        <dbReference type="RuleBase" id="RU362031"/>
    </source>
</evidence>
<evidence type="ECO:0000259" key="12">
    <source>
        <dbReference type="PROSITE" id="PS50106"/>
    </source>
</evidence>
<dbReference type="SMART" id="SM00228">
    <property type="entry name" value="PDZ"/>
    <property type="match status" value="2"/>
</dbReference>
<feature type="transmembrane region" description="Helical" evidence="11">
    <location>
        <begin position="6"/>
        <end position="29"/>
    </location>
</feature>
<keyword evidence="10 11" id="KW-0472">Membrane</keyword>
<comment type="caution">
    <text evidence="13">The sequence shown here is derived from an EMBL/GenBank/DDBJ whole genome shotgun (WGS) entry which is preliminary data.</text>
</comment>
<evidence type="ECO:0000256" key="2">
    <source>
        <dbReference type="ARBA" id="ARBA00004141"/>
    </source>
</evidence>
<comment type="subcellular location">
    <subcellularLocation>
        <location evidence="2">Membrane</location>
        <topology evidence="2">Multi-pass membrane protein</topology>
    </subcellularLocation>
</comment>
<dbReference type="Pfam" id="PF17820">
    <property type="entry name" value="PDZ_6"/>
    <property type="match status" value="1"/>
</dbReference>
<evidence type="ECO:0000256" key="9">
    <source>
        <dbReference type="ARBA" id="ARBA00023049"/>
    </source>
</evidence>
<dbReference type="InterPro" id="IPR004387">
    <property type="entry name" value="Pept_M50_Zn"/>
</dbReference>
<dbReference type="Gene3D" id="2.30.42.10">
    <property type="match status" value="2"/>
</dbReference>
<dbReference type="GO" id="GO:0008233">
    <property type="term" value="F:peptidase activity"/>
    <property type="evidence" value="ECO:0007669"/>
    <property type="project" value="UniProtKB-KW"/>
</dbReference>
<keyword evidence="9 11" id="KW-0482">Metalloprotease</keyword>
<protein>
    <recommendedName>
        <fullName evidence="11">Zinc metalloprotease</fullName>
        <ecNumber evidence="11">3.4.24.-</ecNumber>
    </recommendedName>
</protein>
<dbReference type="RefSeq" id="WP_256695663.1">
    <property type="nucleotide sequence ID" value="NZ_JANIES010000001.1"/>
</dbReference>
<keyword evidence="14" id="KW-1185">Reference proteome</keyword>
<evidence type="ECO:0000256" key="3">
    <source>
        <dbReference type="ARBA" id="ARBA00007931"/>
    </source>
</evidence>
<evidence type="ECO:0000256" key="4">
    <source>
        <dbReference type="ARBA" id="ARBA00022670"/>
    </source>
</evidence>
<evidence type="ECO:0000256" key="5">
    <source>
        <dbReference type="ARBA" id="ARBA00022692"/>
    </source>
</evidence>
<dbReference type="CDD" id="cd06163">
    <property type="entry name" value="S2P-M50_PDZ_RseP-like"/>
    <property type="match status" value="1"/>
</dbReference>
<dbReference type="GO" id="GO:0006508">
    <property type="term" value="P:proteolysis"/>
    <property type="evidence" value="ECO:0007669"/>
    <property type="project" value="UniProtKB-KW"/>
</dbReference>
<feature type="transmembrane region" description="Helical" evidence="11">
    <location>
        <begin position="425"/>
        <end position="443"/>
    </location>
</feature>
<comment type="similarity">
    <text evidence="3 11">Belongs to the peptidase M50B family.</text>
</comment>
<dbReference type="PANTHER" id="PTHR42837:SF2">
    <property type="entry name" value="MEMBRANE METALLOPROTEASE ARASP2, CHLOROPLASTIC-RELATED"/>
    <property type="match status" value="1"/>
</dbReference>
<gene>
    <name evidence="13" type="primary">rseP</name>
    <name evidence="13" type="ORF">NQH49_03935</name>
</gene>
<evidence type="ECO:0000313" key="13">
    <source>
        <dbReference type="EMBL" id="MCQ8226631.1"/>
    </source>
</evidence>
<feature type="domain" description="PDZ" evidence="12">
    <location>
        <begin position="199"/>
        <end position="291"/>
    </location>
</feature>
<organism evidence="13 14">
    <name type="scientific">Pantoea trifolii</name>
    <dbReference type="NCBI Taxonomy" id="2968030"/>
    <lineage>
        <taxon>Bacteria</taxon>
        <taxon>Pseudomonadati</taxon>
        <taxon>Pseudomonadota</taxon>
        <taxon>Gammaproteobacteria</taxon>
        <taxon>Enterobacterales</taxon>
        <taxon>Erwiniaceae</taxon>
        <taxon>Pantoea</taxon>
    </lineage>
</organism>
<dbReference type="NCBIfam" id="NF008046">
    <property type="entry name" value="PRK10779.1"/>
    <property type="match status" value="1"/>
</dbReference>
<feature type="transmembrane region" description="Helical" evidence="11">
    <location>
        <begin position="375"/>
        <end position="395"/>
    </location>
</feature>